<gene>
    <name evidence="2" type="ORF">GCM10023184_35440</name>
</gene>
<feature type="signal peptide" evidence="1">
    <location>
        <begin position="1"/>
        <end position="27"/>
    </location>
</feature>
<proteinExistence type="predicted"/>
<keyword evidence="3" id="KW-1185">Reference proteome</keyword>
<protein>
    <recommendedName>
        <fullName evidence="4">DUF4595 domain-containing protein</fullName>
    </recommendedName>
</protein>
<evidence type="ECO:0000313" key="3">
    <source>
        <dbReference type="Proteomes" id="UP001501725"/>
    </source>
</evidence>
<evidence type="ECO:0000256" key="1">
    <source>
        <dbReference type="SAM" id="SignalP"/>
    </source>
</evidence>
<comment type="caution">
    <text evidence="2">The sequence shown here is derived from an EMBL/GenBank/DDBJ whole genome shotgun (WGS) entry which is preliminary data.</text>
</comment>
<feature type="chain" id="PRO_5045395625" description="DUF4595 domain-containing protein" evidence="1">
    <location>
        <begin position="28"/>
        <end position="269"/>
    </location>
</feature>
<sequence length="269" mass="29604">MKNTGLLKHHTILFNMKQLMLAAAACAALSLASCKKDTDENTNQPGTTTRILKKMTRTENGQSTVFTYSYDAASKRLNGYTSNTGTEHAEFTYDNAGNLIEVDETEANFHNIYSYSYVNNKPATATFKSWQITGGGNTLIEDDALTYTVTGNRVTAIHLVMSDGTEEDFALTYDGNGELVSSVSATPDLYAATFTWGNKRSPFPQVSKWVLDQAGFSMQLYAQRDNLSAAFDFPGTMFDTTLTTTYTYDAAGYPLTATQGNVTMTFEYQ</sequence>
<dbReference type="EMBL" id="BAABGY010000011">
    <property type="protein sequence ID" value="GAA4338776.1"/>
    <property type="molecule type" value="Genomic_DNA"/>
</dbReference>
<evidence type="ECO:0000313" key="2">
    <source>
        <dbReference type="EMBL" id="GAA4338776.1"/>
    </source>
</evidence>
<reference evidence="3" key="1">
    <citation type="journal article" date="2019" name="Int. J. Syst. Evol. Microbiol.">
        <title>The Global Catalogue of Microorganisms (GCM) 10K type strain sequencing project: providing services to taxonomists for standard genome sequencing and annotation.</title>
        <authorList>
            <consortium name="The Broad Institute Genomics Platform"/>
            <consortium name="The Broad Institute Genome Sequencing Center for Infectious Disease"/>
            <person name="Wu L."/>
            <person name="Ma J."/>
        </authorList>
    </citation>
    <scope>NUCLEOTIDE SEQUENCE [LARGE SCALE GENOMIC DNA]</scope>
    <source>
        <strain evidence="3">JCM 17919</strain>
    </source>
</reference>
<dbReference type="Proteomes" id="UP001501725">
    <property type="component" value="Unassembled WGS sequence"/>
</dbReference>
<dbReference type="Gene3D" id="2.180.10.10">
    <property type="entry name" value="RHS repeat-associated core"/>
    <property type="match status" value="1"/>
</dbReference>
<evidence type="ECO:0008006" key="4">
    <source>
        <dbReference type="Google" id="ProtNLM"/>
    </source>
</evidence>
<organism evidence="2 3">
    <name type="scientific">Flaviaesturariibacter amylovorans</name>
    <dbReference type="NCBI Taxonomy" id="1084520"/>
    <lineage>
        <taxon>Bacteria</taxon>
        <taxon>Pseudomonadati</taxon>
        <taxon>Bacteroidota</taxon>
        <taxon>Chitinophagia</taxon>
        <taxon>Chitinophagales</taxon>
        <taxon>Chitinophagaceae</taxon>
        <taxon>Flaviaestuariibacter</taxon>
    </lineage>
</organism>
<keyword evidence="1" id="KW-0732">Signal</keyword>
<accession>A0ABP8HGD5</accession>
<dbReference type="PROSITE" id="PS51257">
    <property type="entry name" value="PROKAR_LIPOPROTEIN"/>
    <property type="match status" value="1"/>
</dbReference>
<name>A0ABP8HGD5_9BACT</name>